<dbReference type="InterPro" id="IPR013131">
    <property type="entry name" value="Mannitol_DH_N"/>
</dbReference>
<dbReference type="RefSeq" id="WP_077314419.1">
    <property type="nucleotide sequence ID" value="NZ_AP024888.1"/>
</dbReference>
<accession>A0A1R4B518</accession>
<dbReference type="InterPro" id="IPR013118">
    <property type="entry name" value="Mannitol_DH_C"/>
</dbReference>
<dbReference type="InterPro" id="IPR013328">
    <property type="entry name" value="6PGD_dom2"/>
</dbReference>
<proteinExistence type="inferred from homology"/>
<dbReference type="STRING" id="1918946.VPAL9027_02002"/>
<reference evidence="6 7" key="1">
    <citation type="submission" date="2017-02" db="EMBL/GenBank/DDBJ databases">
        <authorList>
            <person name="Peterson S.W."/>
        </authorList>
    </citation>
    <scope>NUCLEOTIDE SEQUENCE [LARGE SCALE GENOMIC DNA]</scope>
    <source>
        <strain evidence="6 7">CECT 9027</strain>
    </source>
</reference>
<keyword evidence="2" id="KW-0520">NAD</keyword>
<dbReference type="NCBIfam" id="NF011611">
    <property type="entry name" value="PRK15037.1"/>
    <property type="match status" value="1"/>
</dbReference>
<organism evidence="6 7">
    <name type="scientific">Vibrio palustris</name>
    <dbReference type="NCBI Taxonomy" id="1918946"/>
    <lineage>
        <taxon>Bacteria</taxon>
        <taxon>Pseudomonadati</taxon>
        <taxon>Pseudomonadota</taxon>
        <taxon>Gammaproteobacteria</taxon>
        <taxon>Vibrionales</taxon>
        <taxon>Vibrionaceae</taxon>
        <taxon>Vibrio</taxon>
    </lineage>
</organism>
<dbReference type="AlphaFoldDB" id="A0A1R4B518"/>
<dbReference type="PRINTS" id="PR00084">
    <property type="entry name" value="MTLDHDRGNASE"/>
</dbReference>
<dbReference type="InterPro" id="IPR036291">
    <property type="entry name" value="NAD(P)-bd_dom_sf"/>
</dbReference>
<dbReference type="PANTHER" id="PTHR43362:SF1">
    <property type="entry name" value="MANNITOL DEHYDROGENASE 2-RELATED"/>
    <property type="match status" value="1"/>
</dbReference>
<dbReference type="OrthoDB" id="271711at2"/>
<dbReference type="FunFam" id="3.40.50.720:FF:000129">
    <property type="entry name" value="D-mannonate oxidoreductase"/>
    <property type="match status" value="1"/>
</dbReference>
<dbReference type="InterPro" id="IPR008927">
    <property type="entry name" value="6-PGluconate_DH-like_C_sf"/>
</dbReference>
<evidence type="ECO:0000313" key="6">
    <source>
        <dbReference type="EMBL" id="SJL84022.1"/>
    </source>
</evidence>
<feature type="domain" description="Mannitol dehydrogenase C-terminal" evidence="5">
    <location>
        <begin position="283"/>
        <end position="475"/>
    </location>
</feature>
<dbReference type="Pfam" id="PF01232">
    <property type="entry name" value="Mannitol_dh"/>
    <property type="match status" value="1"/>
</dbReference>
<dbReference type="Gene3D" id="1.10.1040.10">
    <property type="entry name" value="N-(1-d-carboxylethyl)-l-norvaline Dehydrogenase, domain 2"/>
    <property type="match status" value="1"/>
</dbReference>
<evidence type="ECO:0000256" key="3">
    <source>
        <dbReference type="ARBA" id="ARBA00061451"/>
    </source>
</evidence>
<dbReference type="PANTHER" id="PTHR43362">
    <property type="entry name" value="MANNITOL DEHYDROGENASE DSF1-RELATED"/>
    <property type="match status" value="1"/>
</dbReference>
<evidence type="ECO:0000313" key="7">
    <source>
        <dbReference type="Proteomes" id="UP000189475"/>
    </source>
</evidence>
<gene>
    <name evidence="6" type="primary">por_1</name>
    <name evidence="6" type="ORF">VPAL9027_02002</name>
</gene>
<keyword evidence="1 6" id="KW-0560">Oxidoreductase</keyword>
<dbReference type="Pfam" id="PF08125">
    <property type="entry name" value="Mannitol_dh_C"/>
    <property type="match status" value="1"/>
</dbReference>
<dbReference type="InterPro" id="IPR000669">
    <property type="entry name" value="Mannitol_DH"/>
</dbReference>
<comment type="similarity">
    <text evidence="3">Belongs to the mannitol dehydrogenase family. UxuB subfamily.</text>
</comment>
<feature type="domain" description="Mannitol dehydrogenase N-terminal" evidence="4">
    <location>
        <begin position="26"/>
        <end position="274"/>
    </location>
</feature>
<evidence type="ECO:0000259" key="5">
    <source>
        <dbReference type="Pfam" id="PF08125"/>
    </source>
</evidence>
<dbReference type="SUPFAM" id="SSF48179">
    <property type="entry name" value="6-phosphogluconate dehydrogenase C-terminal domain-like"/>
    <property type="match status" value="1"/>
</dbReference>
<dbReference type="EC" id="1.1.1.-" evidence="6"/>
<dbReference type="EMBL" id="FUFT01000005">
    <property type="protein sequence ID" value="SJL84022.1"/>
    <property type="molecule type" value="Genomic_DNA"/>
</dbReference>
<dbReference type="InterPro" id="IPR050988">
    <property type="entry name" value="Mannitol_DH/Oxidoreductase"/>
</dbReference>
<evidence type="ECO:0000259" key="4">
    <source>
        <dbReference type="Pfam" id="PF01232"/>
    </source>
</evidence>
<name>A0A1R4B518_9VIBR</name>
<sequence>MNTIANTSLNSLVQPPCYDRSALKPHIVHIGCGAFHRAHQALYTHLLAAQTPSAWGICEVSLFSGEPLFSDLANQDGLYTVLEQYNQQKSAECVGTIVASVSKKRDGSQAIIEQLASVDTRIVSLTITEKGYCIDAASGQLDRANPAIAHDLQSPQDPESAIGYIVAGLARRRQLGREAYTVLSCDNIQGNGHVLRNAILQYANVIDTELAQWIEQYASFPCTMVDRIVPAATQESLHFVEQEIGVYDPCAIACESFKQWVIEDNFVQGRPDWDLVGAQFVDDVTAYEAMKLRMLNGSHSFLAYLGVLAGYEYIADCMNNPDIYRCVQTLMLTVQAPTLNVTKELDLNAYAKQLLERFCNRCIYHRTEQIAMDGSQKIAYRLVNSLRYHLDNKNDIRLLATGIAAWIRYTTATDDRGDTIEVVDPLKDRLNQLYQQFGTGVEVVPYILALEAIFPQDIGHNPEVIAAVSQAYQCLLEYGAKHTIAQLAEAL</sequence>
<dbReference type="Proteomes" id="UP000189475">
    <property type="component" value="Unassembled WGS sequence"/>
</dbReference>
<evidence type="ECO:0000256" key="2">
    <source>
        <dbReference type="ARBA" id="ARBA00023027"/>
    </source>
</evidence>
<evidence type="ECO:0000256" key="1">
    <source>
        <dbReference type="ARBA" id="ARBA00023002"/>
    </source>
</evidence>
<keyword evidence="7" id="KW-1185">Reference proteome</keyword>
<dbReference type="GO" id="GO:0016616">
    <property type="term" value="F:oxidoreductase activity, acting on the CH-OH group of donors, NAD or NADP as acceptor"/>
    <property type="evidence" value="ECO:0007669"/>
    <property type="project" value="TreeGrafter"/>
</dbReference>
<dbReference type="SUPFAM" id="SSF51735">
    <property type="entry name" value="NAD(P)-binding Rossmann-fold domains"/>
    <property type="match status" value="1"/>
</dbReference>
<dbReference type="Gene3D" id="3.40.50.720">
    <property type="entry name" value="NAD(P)-binding Rossmann-like Domain"/>
    <property type="match status" value="1"/>
</dbReference>
<protein>
    <submittedName>
        <fullName evidence="6">Polyol:NADP oxidoreductase</fullName>
        <ecNumber evidence="6">1.1.1.-</ecNumber>
    </submittedName>
</protein>